<dbReference type="AlphaFoldDB" id="A0AAD9RD52"/>
<reference evidence="2" key="1">
    <citation type="submission" date="2021-08" db="EMBL/GenBank/DDBJ databases">
        <authorList>
            <person name="Misof B."/>
            <person name="Oliver O."/>
            <person name="Podsiadlowski L."/>
            <person name="Donath A."/>
            <person name="Peters R."/>
            <person name="Mayer C."/>
            <person name="Rust J."/>
            <person name="Gunkel S."/>
            <person name="Lesny P."/>
            <person name="Martin S."/>
            <person name="Oeyen J.P."/>
            <person name="Petersen M."/>
            <person name="Panagiotis P."/>
            <person name="Wilbrandt J."/>
            <person name="Tanja T."/>
        </authorList>
    </citation>
    <scope>NUCLEOTIDE SEQUENCE</scope>
    <source>
        <strain evidence="2">GBR_01_08_01A</strain>
        <tissue evidence="2">Thorax + abdomen</tissue>
    </source>
</reference>
<reference evidence="2" key="2">
    <citation type="journal article" date="2023" name="Commun. Biol.">
        <title>Intrasexual cuticular hydrocarbon dimorphism in a wasp sheds light on hydrocarbon biosynthesis genes in Hymenoptera.</title>
        <authorList>
            <person name="Moris V.C."/>
            <person name="Podsiadlowski L."/>
            <person name="Martin S."/>
            <person name="Oeyen J.P."/>
            <person name="Donath A."/>
            <person name="Petersen M."/>
            <person name="Wilbrandt J."/>
            <person name="Misof B."/>
            <person name="Liedtke D."/>
            <person name="Thamm M."/>
            <person name="Scheiner R."/>
            <person name="Schmitt T."/>
            <person name="Niehuis O."/>
        </authorList>
    </citation>
    <scope>NUCLEOTIDE SEQUENCE</scope>
    <source>
        <strain evidence="2">GBR_01_08_01A</strain>
    </source>
</reference>
<feature type="transmembrane region" description="Helical" evidence="1">
    <location>
        <begin position="31"/>
        <end position="57"/>
    </location>
</feature>
<proteinExistence type="predicted"/>
<evidence type="ECO:0000313" key="2">
    <source>
        <dbReference type="EMBL" id="KAK2577133.1"/>
    </source>
</evidence>
<keyword evidence="1" id="KW-0812">Transmembrane</keyword>
<dbReference type="Proteomes" id="UP001258017">
    <property type="component" value="Unassembled WGS sequence"/>
</dbReference>
<keyword evidence="3" id="KW-1185">Reference proteome</keyword>
<organism evidence="2 3">
    <name type="scientific">Odynerus spinipes</name>
    <dbReference type="NCBI Taxonomy" id="1348599"/>
    <lineage>
        <taxon>Eukaryota</taxon>
        <taxon>Metazoa</taxon>
        <taxon>Ecdysozoa</taxon>
        <taxon>Arthropoda</taxon>
        <taxon>Hexapoda</taxon>
        <taxon>Insecta</taxon>
        <taxon>Pterygota</taxon>
        <taxon>Neoptera</taxon>
        <taxon>Endopterygota</taxon>
        <taxon>Hymenoptera</taxon>
        <taxon>Apocrita</taxon>
        <taxon>Aculeata</taxon>
        <taxon>Vespoidea</taxon>
        <taxon>Vespidae</taxon>
        <taxon>Eumeninae</taxon>
        <taxon>Odynerus</taxon>
    </lineage>
</organism>
<keyword evidence="1" id="KW-1133">Transmembrane helix</keyword>
<evidence type="ECO:0000256" key="1">
    <source>
        <dbReference type="SAM" id="Phobius"/>
    </source>
</evidence>
<comment type="caution">
    <text evidence="2">The sequence shown here is derived from an EMBL/GenBank/DDBJ whole genome shotgun (WGS) entry which is preliminary data.</text>
</comment>
<sequence length="165" mass="19592">MLVAGIMEMKHTDIYIDINKVTDEELLDHPIFIHNFLMCILSIFVMTIYLVHTWLLFDVWRWVRKYKELPDTSPMEYDSEPATSNDTITIARLRMRNLESFAKELPGELDPIPTLDKFPSRATIDRVPMENEPVIFYCCFVDCYNYLKESRKKRATHEFQVIHVL</sequence>
<accession>A0AAD9RD52</accession>
<protein>
    <submittedName>
        <fullName evidence="2">Uncharacterized protein</fullName>
    </submittedName>
</protein>
<keyword evidence="1" id="KW-0472">Membrane</keyword>
<name>A0AAD9RD52_9HYME</name>
<gene>
    <name evidence="2" type="ORF">KPH14_003295</name>
</gene>
<evidence type="ECO:0000313" key="3">
    <source>
        <dbReference type="Proteomes" id="UP001258017"/>
    </source>
</evidence>
<dbReference type="EMBL" id="JAIFRP010004357">
    <property type="protein sequence ID" value="KAK2577133.1"/>
    <property type="molecule type" value="Genomic_DNA"/>
</dbReference>